<organism evidence="1 2">
    <name type="scientific">Lacticaseibacillus camelliae DSM 22697 = JCM 13995</name>
    <dbReference type="NCBI Taxonomy" id="1423730"/>
    <lineage>
        <taxon>Bacteria</taxon>
        <taxon>Bacillati</taxon>
        <taxon>Bacillota</taxon>
        <taxon>Bacilli</taxon>
        <taxon>Lactobacillales</taxon>
        <taxon>Lactobacillaceae</taxon>
        <taxon>Lacticaseibacillus</taxon>
    </lineage>
</organism>
<dbReference type="PATRIC" id="fig|1423730.4.peg.2189"/>
<sequence>MPGHALCVVQIVDVIQLGPKSYEWKFGQDGYYIRPFQVKGRQHLFNVDDDLIIKDNGDDETTEESEAWIKRYWDPLYV</sequence>
<reference evidence="1 2" key="1">
    <citation type="journal article" date="2015" name="Genome Announc.">
        <title>Expanding the biotechnology potential of lactobacilli through comparative genomics of 213 strains and associated genera.</title>
        <authorList>
            <person name="Sun Z."/>
            <person name="Harris H.M."/>
            <person name="McCann A."/>
            <person name="Guo C."/>
            <person name="Argimon S."/>
            <person name="Zhang W."/>
            <person name="Yang X."/>
            <person name="Jeffery I.B."/>
            <person name="Cooney J.C."/>
            <person name="Kagawa T.F."/>
            <person name="Liu W."/>
            <person name="Song Y."/>
            <person name="Salvetti E."/>
            <person name="Wrobel A."/>
            <person name="Rasinkangas P."/>
            <person name="Parkhill J."/>
            <person name="Rea M.C."/>
            <person name="O'Sullivan O."/>
            <person name="Ritari J."/>
            <person name="Douillard F.P."/>
            <person name="Paul Ross R."/>
            <person name="Yang R."/>
            <person name="Briner A.E."/>
            <person name="Felis G.E."/>
            <person name="de Vos W.M."/>
            <person name="Barrangou R."/>
            <person name="Klaenhammer T.R."/>
            <person name="Caufield P.W."/>
            <person name="Cui Y."/>
            <person name="Zhang H."/>
            <person name="O'Toole P.W."/>
        </authorList>
    </citation>
    <scope>NUCLEOTIDE SEQUENCE [LARGE SCALE GENOMIC DNA]</scope>
    <source>
        <strain evidence="1 2">DSM 22697</strain>
    </source>
</reference>
<evidence type="ECO:0000313" key="1">
    <source>
        <dbReference type="EMBL" id="KRN21782.1"/>
    </source>
</evidence>
<proteinExistence type="predicted"/>
<comment type="caution">
    <text evidence="1">The sequence shown here is derived from an EMBL/GenBank/DDBJ whole genome shotgun (WGS) entry which is preliminary data.</text>
</comment>
<dbReference type="EMBL" id="AYZJ01000041">
    <property type="protein sequence ID" value="KRN21782.1"/>
    <property type="molecule type" value="Genomic_DNA"/>
</dbReference>
<evidence type="ECO:0000313" key="2">
    <source>
        <dbReference type="Proteomes" id="UP000050865"/>
    </source>
</evidence>
<dbReference type="AlphaFoldDB" id="A0A0R2F1U5"/>
<dbReference type="Proteomes" id="UP000050865">
    <property type="component" value="Unassembled WGS sequence"/>
</dbReference>
<name>A0A0R2F1U5_9LACO</name>
<keyword evidence="2" id="KW-1185">Reference proteome</keyword>
<gene>
    <name evidence="1" type="ORF">FC75_GL002106</name>
</gene>
<accession>A0A0R2F1U5</accession>
<protein>
    <submittedName>
        <fullName evidence="1">Uncharacterized protein</fullName>
    </submittedName>
</protein>